<sequence>MFPTCHGRNLLNKDDTAPLRRPRKAEAASTKKPNSTNCSVTVKSEDLPSSNARKTEGSSVYIARNLDEVTLRRPRSASTKNGNDITCAVPQKIVDVPACTLRNTEGGPVHVARTLEEVTLRRPRKAEAVSSSTKTANDTTCLVPQKREDVPTSNVWKTESASVCGERKTEVSSAPVSTKTNAVSSPPHVPALPLCASEEVSGPDHATLLLLRELLSRVQYSADDEEAQEHIHNLYRHLKVYGKMLDGSCKGELDSVFVVLRDLGRDSGLAYLSRLLLLELIELRAARWDTSPHLHSYYAGKLEKFPEIKMLTPSNTPSAVASVLSCLTTPKGFSPRGPVVENKKEETKRRTCQETITVCESLAAKVFESTEKIRRLEQRCRANLECYPDAEGEDCLVRITAESQDVINHAVGVIEEAIAEVELQERQRRRPPQADVWHRPRGRDMESADSWGTLQYSSYQDKIAARARYNGGTQMGNGTQVSPASLEEKSTYQKPVKEETTTLVFSSRQHQNILPARPVPESVPVITPTVTHVQDDLDWDDVDDNSELFVWKAHTTLASEVNRLAAVKEPNVGFDHQKEVPCGKIKTKKTKQIALSPTEKQNSSSCSTVVHEDRIPPSIAKDIYDNTVNTHKLDDVNSFSGGTDPIPEAVVQRSEASQTLKQKTNSEVVHKDRTPSLEANSSLADSLKHHDNLNSSSSQQGNTSQYTTPLSNGVKDNDAEKKTIEPMWAGWVDENTRSPMELSETAFFPEHVPSVDGDVQNRHTASTEHDPSPLSDSSVASLAEMMMMMSLAEKDQEGISEHTASSAEDWNEDDIYYSDEDDLLDALCENCCPLARLAASPESPDVIVEEFYSPRSSHTGLVTIREEKDEGAEDNNNSSNCEDTINNNNNKTDETEAVQDICSCSTVVEDGLEVNSRRSPVSLGIQGISEKAAVDVTSPSRMHEERQCVRSTKASTAEKPGFSLLGAFSATRPQFKLPRFLVNTIRQPLSPLYHQTVLDRSTDGCYGQAGNKHVGQRRFLFAKTAKLYYDHHPDQSEVQQEGPVQWEGPVKRYSRDVLLRLSHSPACSIKPSGLPPLPCVQ</sequence>
<name>A0A9J7LBQ2_BRAFL</name>
<dbReference type="KEGG" id="bfo:118417551"/>
<feature type="region of interest" description="Disordered" evidence="1">
    <location>
        <begin position="1"/>
        <end position="58"/>
    </location>
</feature>
<organism evidence="2 3">
    <name type="scientific">Branchiostoma floridae</name>
    <name type="common">Florida lancelet</name>
    <name type="synonym">Amphioxus</name>
    <dbReference type="NCBI Taxonomy" id="7739"/>
    <lineage>
        <taxon>Eukaryota</taxon>
        <taxon>Metazoa</taxon>
        <taxon>Chordata</taxon>
        <taxon>Cephalochordata</taxon>
        <taxon>Leptocardii</taxon>
        <taxon>Amphioxiformes</taxon>
        <taxon>Branchiostomatidae</taxon>
        <taxon>Branchiostoma</taxon>
    </lineage>
</organism>
<gene>
    <name evidence="3" type="primary">LOC118417551</name>
</gene>
<feature type="compositionally biased region" description="Low complexity" evidence="1">
    <location>
        <begin position="693"/>
        <end position="708"/>
    </location>
</feature>
<evidence type="ECO:0000256" key="1">
    <source>
        <dbReference type="SAM" id="MobiDB-lite"/>
    </source>
</evidence>
<dbReference type="PANTHER" id="PTHR20849">
    <property type="entry name" value="EUKARYOTIC TRANSLATION INITIATION FACTOR 4E-BINDING PROTEIN MEXTLI"/>
    <property type="match status" value="1"/>
</dbReference>
<feature type="compositionally biased region" description="Polar residues" evidence="1">
    <location>
        <begin position="874"/>
        <end position="890"/>
    </location>
</feature>
<evidence type="ECO:0000313" key="2">
    <source>
        <dbReference type="Proteomes" id="UP000001554"/>
    </source>
</evidence>
<dbReference type="InterPro" id="IPR040160">
    <property type="entry name" value="Mxt"/>
</dbReference>
<proteinExistence type="predicted"/>
<feature type="compositionally biased region" description="Basic and acidic residues" evidence="1">
    <location>
        <begin position="436"/>
        <end position="446"/>
    </location>
</feature>
<dbReference type="PANTHER" id="PTHR20849:SF2">
    <property type="entry name" value="EUKARYOTIC TRANSLATION INITIATION FACTOR 4E-BINDING PROTEIN MEXTLI"/>
    <property type="match status" value="1"/>
</dbReference>
<feature type="region of interest" description="Disordered" evidence="1">
    <location>
        <begin position="655"/>
        <end position="722"/>
    </location>
</feature>
<reference evidence="2" key="1">
    <citation type="journal article" date="2020" name="Nat. Ecol. Evol.">
        <title>Deeply conserved synteny resolves early events in vertebrate evolution.</title>
        <authorList>
            <person name="Simakov O."/>
            <person name="Marletaz F."/>
            <person name="Yue J.X."/>
            <person name="O'Connell B."/>
            <person name="Jenkins J."/>
            <person name="Brandt A."/>
            <person name="Calef R."/>
            <person name="Tung C.H."/>
            <person name="Huang T.K."/>
            <person name="Schmutz J."/>
            <person name="Satoh N."/>
            <person name="Yu J.K."/>
            <person name="Putnam N.H."/>
            <person name="Green R.E."/>
            <person name="Rokhsar D.S."/>
        </authorList>
    </citation>
    <scope>NUCLEOTIDE SEQUENCE [LARGE SCALE GENOMIC DNA]</scope>
    <source>
        <strain evidence="2">S238N-H82</strain>
    </source>
</reference>
<evidence type="ECO:0000313" key="3">
    <source>
        <dbReference type="RefSeq" id="XP_035679034.1"/>
    </source>
</evidence>
<feature type="region of interest" description="Disordered" evidence="1">
    <location>
        <begin position="425"/>
        <end position="449"/>
    </location>
</feature>
<dbReference type="GO" id="GO:0008190">
    <property type="term" value="F:eukaryotic initiation factor 4E binding"/>
    <property type="evidence" value="ECO:0000318"/>
    <property type="project" value="GO_Central"/>
</dbReference>
<accession>A0A9J7LBQ2</accession>
<dbReference type="GO" id="GO:0005737">
    <property type="term" value="C:cytoplasm"/>
    <property type="evidence" value="ECO:0000318"/>
    <property type="project" value="GO_Central"/>
</dbReference>
<feature type="region of interest" description="Disordered" evidence="1">
    <location>
        <begin position="474"/>
        <end position="495"/>
    </location>
</feature>
<protein>
    <submittedName>
        <fullName evidence="3">Uncharacterized protein LOC118417551</fullName>
    </submittedName>
</protein>
<dbReference type="GeneID" id="118417551"/>
<reference evidence="3" key="2">
    <citation type="submission" date="2025-08" db="UniProtKB">
        <authorList>
            <consortium name="RefSeq"/>
        </authorList>
    </citation>
    <scope>IDENTIFICATION</scope>
    <source>
        <strain evidence="3">S238N-H82</strain>
        <tissue evidence="3">Testes</tissue>
    </source>
</reference>
<dbReference type="Gene3D" id="1.25.40.180">
    <property type="match status" value="1"/>
</dbReference>
<dbReference type="OrthoDB" id="10050552at2759"/>
<dbReference type="GO" id="GO:0003743">
    <property type="term" value="F:translation initiation factor activity"/>
    <property type="evidence" value="ECO:0000318"/>
    <property type="project" value="GO_Central"/>
</dbReference>
<dbReference type="GO" id="GO:0045727">
    <property type="term" value="P:positive regulation of translation"/>
    <property type="evidence" value="ECO:0000318"/>
    <property type="project" value="GO_Central"/>
</dbReference>
<dbReference type="RefSeq" id="XP_035679034.1">
    <property type="nucleotide sequence ID" value="XM_035823141.1"/>
</dbReference>
<feature type="compositionally biased region" description="Basic and acidic residues" evidence="1">
    <location>
        <begin position="759"/>
        <end position="771"/>
    </location>
</feature>
<feature type="compositionally biased region" description="Basic and acidic residues" evidence="1">
    <location>
        <begin position="486"/>
        <end position="495"/>
    </location>
</feature>
<feature type="region of interest" description="Disordered" evidence="1">
    <location>
        <begin position="752"/>
        <end position="776"/>
    </location>
</feature>
<dbReference type="AlphaFoldDB" id="A0A9J7LBQ2"/>
<keyword evidence="2" id="KW-1185">Reference proteome</keyword>
<feature type="compositionally biased region" description="Polar residues" evidence="1">
    <location>
        <begin position="31"/>
        <end position="52"/>
    </location>
</feature>
<feature type="compositionally biased region" description="Polar residues" evidence="1">
    <location>
        <begin position="655"/>
        <end position="667"/>
    </location>
</feature>
<dbReference type="Proteomes" id="UP000001554">
    <property type="component" value="Chromosome 6"/>
</dbReference>
<dbReference type="GO" id="GO:1901190">
    <property type="term" value="P:regulation of formation of translation initiation ternary complex"/>
    <property type="evidence" value="ECO:0000318"/>
    <property type="project" value="GO_Central"/>
</dbReference>
<feature type="region of interest" description="Disordered" evidence="1">
    <location>
        <begin position="866"/>
        <end position="891"/>
    </location>
</feature>
<dbReference type="GO" id="GO:0034518">
    <property type="term" value="C:RNA cap binding complex"/>
    <property type="evidence" value="ECO:0000318"/>
    <property type="project" value="GO_Central"/>
</dbReference>